<name>A0A251UV38_HELAN</name>
<dbReference type="Proteomes" id="UP000215914">
    <property type="component" value="Chromosome 4"/>
</dbReference>
<reference evidence="3" key="2">
    <citation type="submission" date="2017-02" db="EMBL/GenBank/DDBJ databases">
        <title>Sunflower complete genome.</title>
        <authorList>
            <person name="Langlade N."/>
            <person name="Munos S."/>
        </authorList>
    </citation>
    <scope>NUCLEOTIDE SEQUENCE [LARGE SCALE GENOMIC DNA]</scope>
    <source>
        <tissue evidence="3">Leaves</tissue>
    </source>
</reference>
<keyword evidence="1" id="KW-1133">Transmembrane helix</keyword>
<evidence type="ECO:0000313" key="2">
    <source>
        <dbReference type="EMBL" id="KAF5808241.1"/>
    </source>
</evidence>
<keyword evidence="1" id="KW-0812">Transmembrane</keyword>
<dbReference type="Gramene" id="mRNA:HanXRQr2_Chr04g0143161">
    <property type="protein sequence ID" value="CDS:HanXRQr2_Chr04g0143161.1"/>
    <property type="gene ID" value="HanXRQr2_Chr04g0143161"/>
</dbReference>
<reference evidence="2" key="3">
    <citation type="submission" date="2020-06" db="EMBL/GenBank/DDBJ databases">
        <title>Helianthus annuus Genome sequencing and assembly Release 2.</title>
        <authorList>
            <person name="Gouzy J."/>
            <person name="Langlade N."/>
            <person name="Munos S."/>
        </authorList>
    </citation>
    <scope>NUCLEOTIDE SEQUENCE</scope>
    <source>
        <tissue evidence="2">Leaves</tissue>
    </source>
</reference>
<feature type="transmembrane region" description="Helical" evidence="1">
    <location>
        <begin position="49"/>
        <end position="71"/>
    </location>
</feature>
<reference evidence="2 4" key="1">
    <citation type="journal article" date="2017" name="Nature">
        <title>The sunflower genome provides insights into oil metabolism, flowering and Asterid evolution.</title>
        <authorList>
            <person name="Badouin H."/>
            <person name="Gouzy J."/>
            <person name="Grassa C.J."/>
            <person name="Murat F."/>
            <person name="Staton S.E."/>
            <person name="Cottret L."/>
            <person name="Lelandais-Briere C."/>
            <person name="Owens G.L."/>
            <person name="Carrere S."/>
            <person name="Mayjonade B."/>
            <person name="Legrand L."/>
            <person name="Gill N."/>
            <person name="Kane N.C."/>
            <person name="Bowers J.E."/>
            <person name="Hubner S."/>
            <person name="Bellec A."/>
            <person name="Berard A."/>
            <person name="Berges H."/>
            <person name="Blanchet N."/>
            <person name="Boniface M.C."/>
            <person name="Brunel D."/>
            <person name="Catrice O."/>
            <person name="Chaidir N."/>
            <person name="Claudel C."/>
            <person name="Donnadieu C."/>
            <person name="Faraut T."/>
            <person name="Fievet G."/>
            <person name="Helmstetter N."/>
            <person name="King M."/>
            <person name="Knapp S.J."/>
            <person name="Lai Z."/>
            <person name="Le Paslier M.C."/>
            <person name="Lippi Y."/>
            <person name="Lorenzon L."/>
            <person name="Mandel J.R."/>
            <person name="Marage G."/>
            <person name="Marchand G."/>
            <person name="Marquand E."/>
            <person name="Bret-Mestries E."/>
            <person name="Morien E."/>
            <person name="Nambeesan S."/>
            <person name="Nguyen T."/>
            <person name="Pegot-Espagnet P."/>
            <person name="Pouilly N."/>
            <person name="Raftis F."/>
            <person name="Sallet E."/>
            <person name="Schiex T."/>
            <person name="Thomas J."/>
            <person name="Vandecasteele C."/>
            <person name="Vares D."/>
            <person name="Vear F."/>
            <person name="Vautrin S."/>
            <person name="Crespi M."/>
            <person name="Mangin B."/>
            <person name="Burke J.M."/>
            <person name="Salse J."/>
            <person name="Munos S."/>
            <person name="Vincourt P."/>
            <person name="Rieseberg L.H."/>
            <person name="Langlade N.B."/>
        </authorList>
    </citation>
    <scope>NUCLEOTIDE SEQUENCE [LARGE SCALE GENOMIC DNA]</scope>
    <source>
        <strain evidence="4">cv. SF193</strain>
        <tissue evidence="2">Leaves</tissue>
    </source>
</reference>
<keyword evidence="1" id="KW-0472">Membrane</keyword>
<dbReference type="EMBL" id="CM007893">
    <property type="protein sequence ID" value="OTG27225.1"/>
    <property type="molecule type" value="Genomic_DNA"/>
</dbReference>
<evidence type="ECO:0000256" key="1">
    <source>
        <dbReference type="SAM" id="Phobius"/>
    </source>
</evidence>
<organism evidence="3 4">
    <name type="scientific">Helianthus annuus</name>
    <name type="common">Common sunflower</name>
    <dbReference type="NCBI Taxonomy" id="4232"/>
    <lineage>
        <taxon>Eukaryota</taxon>
        <taxon>Viridiplantae</taxon>
        <taxon>Streptophyta</taxon>
        <taxon>Embryophyta</taxon>
        <taxon>Tracheophyta</taxon>
        <taxon>Spermatophyta</taxon>
        <taxon>Magnoliopsida</taxon>
        <taxon>eudicotyledons</taxon>
        <taxon>Gunneridae</taxon>
        <taxon>Pentapetalae</taxon>
        <taxon>asterids</taxon>
        <taxon>campanulids</taxon>
        <taxon>Asterales</taxon>
        <taxon>Asteraceae</taxon>
        <taxon>Asteroideae</taxon>
        <taxon>Heliantheae alliance</taxon>
        <taxon>Heliantheae</taxon>
        <taxon>Helianthus</taxon>
    </lineage>
</organism>
<accession>A0A251UV38</accession>
<dbReference type="EMBL" id="MNCJ02000319">
    <property type="protein sequence ID" value="KAF5808241.1"/>
    <property type="molecule type" value="Genomic_DNA"/>
</dbReference>
<dbReference type="AlphaFoldDB" id="A0A251UV38"/>
<dbReference type="InParanoid" id="A0A251UV38"/>
<protein>
    <submittedName>
        <fullName evidence="3">Uncharacterized protein</fullName>
    </submittedName>
</protein>
<evidence type="ECO:0000313" key="3">
    <source>
        <dbReference type="EMBL" id="OTG27225.1"/>
    </source>
</evidence>
<evidence type="ECO:0000313" key="4">
    <source>
        <dbReference type="Proteomes" id="UP000215914"/>
    </source>
</evidence>
<sequence>MRLQVSSNNISFKIQIHYYKPNSKTQRKEREKRRATHVSSFQKPFSQHVFFRSSFFFVVFDDFVYIFVLIAL</sequence>
<keyword evidence="4" id="KW-1185">Reference proteome</keyword>
<proteinExistence type="predicted"/>
<gene>
    <name evidence="3" type="ORF">HannXRQ_Chr04g0097741</name>
    <name evidence="2" type="ORF">HanXRQr2_Chr04g0143161</name>
</gene>